<reference evidence="4 7" key="3">
    <citation type="submission" date="2019-12" db="EMBL/GenBank/DDBJ databases">
        <title>Draft Genome Sequences of Six Type Strains of the Genus Massilia.</title>
        <authorList>
            <person name="Miess H."/>
            <person name="Frediansyah A."/>
            <person name="Goeker M."/>
            <person name="Gross H."/>
        </authorList>
    </citation>
    <scope>NUCLEOTIDE SEQUENCE [LARGE SCALE GENOMIC DNA]</scope>
    <source>
        <strain evidence="4 7">DSM 26639</strain>
    </source>
</reference>
<feature type="chain" id="PRO_5044618220" evidence="2">
    <location>
        <begin position="23"/>
        <end position="181"/>
    </location>
</feature>
<name>A0A562Q4X5_9BURK</name>
<dbReference type="NCBIfam" id="TIGR02595">
    <property type="entry name" value="PEP_CTERM"/>
    <property type="match status" value="1"/>
</dbReference>
<protein>
    <submittedName>
        <fullName evidence="4">PEP-CTERM sorting domain-containing protein</fullName>
    </submittedName>
    <submittedName>
        <fullName evidence="5">Putative secreted protein</fullName>
    </submittedName>
</protein>
<accession>A0A562Q4X5</accession>
<keyword evidence="1" id="KW-0472">Membrane</keyword>
<dbReference type="AlphaFoldDB" id="A0A562Q4X5"/>
<dbReference type="Pfam" id="PF07589">
    <property type="entry name" value="PEP-CTERM"/>
    <property type="match status" value="1"/>
</dbReference>
<dbReference type="EMBL" id="CP046904">
    <property type="protein sequence ID" value="QGZ41801.1"/>
    <property type="molecule type" value="Genomic_DNA"/>
</dbReference>
<feature type="domain" description="Ice-binding protein C-terminal" evidence="3">
    <location>
        <begin position="156"/>
        <end position="180"/>
    </location>
</feature>
<feature type="signal peptide" evidence="2">
    <location>
        <begin position="1"/>
        <end position="22"/>
    </location>
</feature>
<dbReference type="EMBL" id="VLKW01000001">
    <property type="protein sequence ID" value="TWI51807.1"/>
    <property type="molecule type" value="Genomic_DNA"/>
</dbReference>
<dbReference type="NCBIfam" id="NF038126">
    <property type="entry name" value="PEP_CTERM_FxDxF"/>
    <property type="match status" value="1"/>
</dbReference>
<feature type="transmembrane region" description="Helical" evidence="1">
    <location>
        <begin position="161"/>
        <end position="177"/>
    </location>
</feature>
<dbReference type="RefSeq" id="WP_145873186.1">
    <property type="nucleotide sequence ID" value="NZ_CP046904.1"/>
</dbReference>
<keyword evidence="1" id="KW-1133">Transmembrane helix</keyword>
<keyword evidence="7" id="KW-1185">Reference proteome</keyword>
<keyword evidence="2" id="KW-0732">Signal</keyword>
<sequence length="181" mass="19023">MKKLLQLCFVAAMALGTHAAHAALIDHSQTADMSATLNASGSFAFNRTLLTDAQALGADKNFFSDRYEFTLDVPVLAGGMMTSIRYTNGTGLEITGFNLRHADGTSVFEGDLVDSADQTWMFGGEDALTSGRYFLEVNGYATAANASYSGTLAVAAVPEPGSLALMLAGLGVLGVVARRRK</sequence>
<gene>
    <name evidence="4" type="ORF">GO485_23910</name>
    <name evidence="5" type="ORF">IP92_00796</name>
</gene>
<evidence type="ECO:0000313" key="5">
    <source>
        <dbReference type="EMBL" id="TWI51807.1"/>
    </source>
</evidence>
<dbReference type="Proteomes" id="UP000315112">
    <property type="component" value="Unassembled WGS sequence"/>
</dbReference>
<evidence type="ECO:0000313" key="6">
    <source>
        <dbReference type="Proteomes" id="UP000315112"/>
    </source>
</evidence>
<reference evidence="5 6" key="1">
    <citation type="journal article" date="2015" name="Stand. Genomic Sci.">
        <title>Genomic Encyclopedia of Bacterial and Archaeal Type Strains, Phase III: the genomes of soil and plant-associated and newly described type strains.</title>
        <authorList>
            <person name="Whitman W.B."/>
            <person name="Woyke T."/>
            <person name="Klenk H.P."/>
            <person name="Zhou Y."/>
            <person name="Lilburn T.G."/>
            <person name="Beck B.J."/>
            <person name="De Vos P."/>
            <person name="Vandamme P."/>
            <person name="Eisen J.A."/>
            <person name="Garrity G."/>
            <person name="Hugenholtz P."/>
            <person name="Kyrpides N.C."/>
        </authorList>
    </citation>
    <scope>NUCLEOTIDE SEQUENCE [LARGE SCALE GENOMIC DNA]</scope>
    <source>
        <strain evidence="5 6">CGMCC 1.10685</strain>
    </source>
</reference>
<organism evidence="5 6">
    <name type="scientific">Pseudoduganella flava</name>
    <dbReference type="NCBI Taxonomy" id="871742"/>
    <lineage>
        <taxon>Bacteria</taxon>
        <taxon>Pseudomonadati</taxon>
        <taxon>Pseudomonadota</taxon>
        <taxon>Betaproteobacteria</taxon>
        <taxon>Burkholderiales</taxon>
        <taxon>Oxalobacteraceae</taxon>
        <taxon>Telluria group</taxon>
        <taxon>Pseudoduganella</taxon>
    </lineage>
</organism>
<keyword evidence="1" id="KW-0812">Transmembrane</keyword>
<evidence type="ECO:0000313" key="4">
    <source>
        <dbReference type="EMBL" id="QGZ41801.1"/>
    </source>
</evidence>
<dbReference type="InterPro" id="IPR013424">
    <property type="entry name" value="Ice-binding_C"/>
</dbReference>
<reference evidence="5" key="2">
    <citation type="submission" date="2019-07" db="EMBL/GenBank/DDBJ databases">
        <authorList>
            <person name="Whitman W."/>
            <person name="Huntemann M."/>
            <person name="Clum A."/>
            <person name="Pillay M."/>
            <person name="Palaniappan K."/>
            <person name="Varghese N."/>
            <person name="Mikhailova N."/>
            <person name="Stamatis D."/>
            <person name="Reddy T."/>
            <person name="Daum C."/>
            <person name="Shapiro N."/>
            <person name="Ivanova N."/>
            <person name="Kyrpides N."/>
            <person name="Woyke T."/>
        </authorList>
    </citation>
    <scope>NUCLEOTIDE SEQUENCE</scope>
    <source>
        <strain evidence="5">CGMCC 1.10685</strain>
    </source>
</reference>
<dbReference type="Proteomes" id="UP000437862">
    <property type="component" value="Chromosome"/>
</dbReference>
<evidence type="ECO:0000259" key="3">
    <source>
        <dbReference type="Pfam" id="PF07589"/>
    </source>
</evidence>
<evidence type="ECO:0000256" key="2">
    <source>
        <dbReference type="SAM" id="SignalP"/>
    </source>
</evidence>
<proteinExistence type="predicted"/>
<evidence type="ECO:0000256" key="1">
    <source>
        <dbReference type="SAM" id="Phobius"/>
    </source>
</evidence>
<evidence type="ECO:0000313" key="7">
    <source>
        <dbReference type="Proteomes" id="UP000437862"/>
    </source>
</evidence>
<dbReference type="OrthoDB" id="8759495at2"/>